<evidence type="ECO:0000256" key="7">
    <source>
        <dbReference type="ARBA" id="ARBA00037904"/>
    </source>
</evidence>
<dbReference type="InterPro" id="IPR026461">
    <property type="entry name" value="Trfase_2_rSAM/seldom_assoc"/>
</dbReference>
<dbReference type="PANTHER" id="PTHR43646:SF2">
    <property type="entry name" value="GLYCOSYLTRANSFERASE 2-LIKE DOMAIN-CONTAINING PROTEIN"/>
    <property type="match status" value="1"/>
</dbReference>
<accession>A0A941JPC9</accession>
<dbReference type="InterPro" id="IPR001173">
    <property type="entry name" value="Glyco_trans_2-like"/>
</dbReference>
<dbReference type="Proteomes" id="UP000767446">
    <property type="component" value="Unassembled WGS sequence"/>
</dbReference>
<dbReference type="GO" id="GO:0016757">
    <property type="term" value="F:glycosyltransferase activity"/>
    <property type="evidence" value="ECO:0007669"/>
    <property type="project" value="UniProtKB-KW"/>
</dbReference>
<keyword evidence="3" id="KW-0328">Glycosyltransferase</keyword>
<comment type="subcellular location">
    <subcellularLocation>
        <location evidence="1">Cell membrane</location>
    </subcellularLocation>
</comment>
<keyword evidence="4" id="KW-0808">Transferase</keyword>
<name>A0A941JPC9_9CHRO</name>
<proteinExistence type="inferred from homology"/>
<sequence>MPKISIIIPVLNEAAIIQKTIIPLLDHSDIEIIVADGGSIDNTQALVKELGVKLIISPGGGRSNQMNLGARIATGEILLFLHGDTQLPSGYQGIIREILSQPQTIAGAFQLKIDGEKWSLRLVEIMVNWRSHFFSLPYGDQAIFLKTSSFEQIGGFSQLPIMEDYELIRRLQTKGKITIAPHPVLTSSRRWEKLGVFQTTLINQLIILGYFLGIPPVKLAQLYRGK</sequence>
<evidence type="ECO:0000256" key="6">
    <source>
        <dbReference type="ARBA" id="ARBA00037281"/>
    </source>
</evidence>
<dbReference type="Pfam" id="PF00535">
    <property type="entry name" value="Glycos_transf_2"/>
    <property type="match status" value="1"/>
</dbReference>
<evidence type="ECO:0000256" key="3">
    <source>
        <dbReference type="ARBA" id="ARBA00022676"/>
    </source>
</evidence>
<dbReference type="GO" id="GO:0005886">
    <property type="term" value="C:plasma membrane"/>
    <property type="evidence" value="ECO:0007669"/>
    <property type="project" value="UniProtKB-SubCell"/>
</dbReference>
<comment type="pathway">
    <text evidence="7">Carotenoid biosynthesis; staphyloxanthin biosynthesis; staphyloxanthin from farnesyl diphosphate: step 4/5.</text>
</comment>
<keyword evidence="2" id="KW-1003">Cell membrane</keyword>
<comment type="caution">
    <text evidence="11">The sequence shown here is derived from an EMBL/GenBank/DDBJ whole genome shotgun (WGS) entry which is preliminary data.</text>
</comment>
<dbReference type="NCBIfam" id="TIGR04283">
    <property type="entry name" value="glyco_like_mftF"/>
    <property type="match status" value="1"/>
</dbReference>
<comment type="similarity">
    <text evidence="8">Belongs to the glycosyltransferase 2 family. CrtQ subfamily.</text>
</comment>
<evidence type="ECO:0000313" key="11">
    <source>
        <dbReference type="EMBL" id="MBR8827428.1"/>
    </source>
</evidence>
<comment type="function">
    <text evidence="6">Catalyzes the glycosylation of 4,4'-diaponeurosporenoate, i.e. the esterification of glucose at the C1'' position with the carboxyl group of 4,4'-diaponeurosporenic acid, to form glycosyl-4,4'-diaponeurosporenoate. This is a step in the biosynthesis of staphyloxanthin, an orange pigment present in most staphylococci strains.</text>
</comment>
<dbReference type="SUPFAM" id="SSF53448">
    <property type="entry name" value="Nucleotide-diphospho-sugar transferases"/>
    <property type="match status" value="1"/>
</dbReference>
<evidence type="ECO:0000313" key="12">
    <source>
        <dbReference type="Proteomes" id="UP000767446"/>
    </source>
</evidence>
<gene>
    <name evidence="11" type="ORF">DSM107014_05895</name>
</gene>
<evidence type="ECO:0000256" key="4">
    <source>
        <dbReference type="ARBA" id="ARBA00022679"/>
    </source>
</evidence>
<reference evidence="11" key="1">
    <citation type="submission" date="2021-02" db="EMBL/GenBank/DDBJ databases">
        <title>Metagenome analyses of Stigonema ocellatum DSM 106950, Chlorogloea purpurea SAG 13.99 and Gomphosphaeria aponina DSM 107014.</title>
        <authorList>
            <person name="Marter P."/>
            <person name="Huang S."/>
        </authorList>
    </citation>
    <scope>NUCLEOTIDE SEQUENCE</scope>
    <source>
        <strain evidence="11">JP213</strain>
    </source>
</reference>
<keyword evidence="5" id="KW-0472">Membrane</keyword>
<dbReference type="AlphaFoldDB" id="A0A941JPC9"/>
<evidence type="ECO:0000256" key="1">
    <source>
        <dbReference type="ARBA" id="ARBA00004236"/>
    </source>
</evidence>
<dbReference type="PANTHER" id="PTHR43646">
    <property type="entry name" value="GLYCOSYLTRANSFERASE"/>
    <property type="match status" value="1"/>
</dbReference>
<dbReference type="EMBL" id="JADQBC010000030">
    <property type="protein sequence ID" value="MBR8827428.1"/>
    <property type="molecule type" value="Genomic_DNA"/>
</dbReference>
<evidence type="ECO:0000256" key="5">
    <source>
        <dbReference type="ARBA" id="ARBA00023136"/>
    </source>
</evidence>
<evidence type="ECO:0000256" key="2">
    <source>
        <dbReference type="ARBA" id="ARBA00022475"/>
    </source>
</evidence>
<protein>
    <recommendedName>
        <fullName evidence="9">4,4'-diaponeurosporenoate glycosyltransferase</fullName>
    </recommendedName>
</protein>
<feature type="domain" description="Glycosyltransferase 2-like" evidence="10">
    <location>
        <begin position="5"/>
        <end position="135"/>
    </location>
</feature>
<evidence type="ECO:0000256" key="8">
    <source>
        <dbReference type="ARBA" id="ARBA00038120"/>
    </source>
</evidence>
<dbReference type="Gene3D" id="3.90.550.10">
    <property type="entry name" value="Spore Coat Polysaccharide Biosynthesis Protein SpsA, Chain A"/>
    <property type="match status" value="1"/>
</dbReference>
<dbReference type="InterPro" id="IPR029044">
    <property type="entry name" value="Nucleotide-diphossugar_trans"/>
</dbReference>
<dbReference type="CDD" id="cd02522">
    <property type="entry name" value="GT_2_like_a"/>
    <property type="match status" value="1"/>
</dbReference>
<evidence type="ECO:0000259" key="10">
    <source>
        <dbReference type="Pfam" id="PF00535"/>
    </source>
</evidence>
<evidence type="ECO:0000256" key="9">
    <source>
        <dbReference type="ARBA" id="ARBA00040345"/>
    </source>
</evidence>
<organism evidence="11 12">
    <name type="scientific">Gomphosphaeria aponina SAG 52.96 = DSM 107014</name>
    <dbReference type="NCBI Taxonomy" id="1521640"/>
    <lineage>
        <taxon>Bacteria</taxon>
        <taxon>Bacillati</taxon>
        <taxon>Cyanobacteriota</taxon>
        <taxon>Cyanophyceae</taxon>
        <taxon>Oscillatoriophycideae</taxon>
        <taxon>Chroococcales</taxon>
        <taxon>Gomphosphaeriaceae</taxon>
        <taxon>Gomphosphaeria</taxon>
    </lineage>
</organism>